<feature type="region of interest" description="Disordered" evidence="6">
    <location>
        <begin position="58"/>
        <end position="85"/>
    </location>
</feature>
<protein>
    <submittedName>
        <fullName evidence="8">Uncharacterized protein</fullName>
    </submittedName>
</protein>
<dbReference type="AlphaFoldDB" id="A0AAN7PC91"/>
<accession>A0AAN7PC91</accession>
<dbReference type="InterPro" id="IPR008717">
    <property type="entry name" value="Noggin"/>
</dbReference>
<evidence type="ECO:0000256" key="6">
    <source>
        <dbReference type="SAM" id="MobiDB-lite"/>
    </source>
</evidence>
<dbReference type="EMBL" id="JARPUR010000002">
    <property type="protein sequence ID" value="KAK4881648.1"/>
    <property type="molecule type" value="Genomic_DNA"/>
</dbReference>
<keyword evidence="7" id="KW-0812">Transmembrane</keyword>
<keyword evidence="9" id="KW-1185">Reference proteome</keyword>
<dbReference type="Gene3D" id="2.10.90.10">
    <property type="entry name" value="Cystine-knot cytokines"/>
    <property type="match status" value="1"/>
</dbReference>
<reference evidence="9" key="1">
    <citation type="submission" date="2023-01" db="EMBL/GenBank/DDBJ databases">
        <title>Key to firefly adult light organ development and bioluminescence: homeobox transcription factors regulate luciferase expression and transportation to peroxisome.</title>
        <authorList>
            <person name="Fu X."/>
        </authorList>
    </citation>
    <scope>NUCLEOTIDE SEQUENCE [LARGE SCALE GENOMIC DNA]</scope>
</reference>
<keyword evidence="5" id="KW-0732">Signal</keyword>
<comment type="subcellular location">
    <subcellularLocation>
        <location evidence="1">Secreted</location>
    </subcellularLocation>
</comment>
<dbReference type="Proteomes" id="UP001353858">
    <property type="component" value="Unassembled WGS sequence"/>
</dbReference>
<sequence>MNNKIFVVINFVIFMTTIVYECVHCVTIKKSQQVICDPIDDTVLTQVLGSAYNARYMSFDKPEPENPNESEEERNKRKSNGPRSFYVDENYNKELDIEPKWPWDKMMKRKKRSLQQWECETKMHWIDLGMDHFPRYIKSVECSGGNCWFGKYRCKPKSFAIKLLRRKKDRCIVAKVGTSIGMEDTKDRVTEPRHDVPSSSGAMSTDVSLVFSNVDILIVMASRTMEEVKKIPPVQECSPI</sequence>
<name>A0AAN7PC91_9COLE</name>
<organism evidence="8 9">
    <name type="scientific">Aquatica leii</name>
    <dbReference type="NCBI Taxonomy" id="1421715"/>
    <lineage>
        <taxon>Eukaryota</taxon>
        <taxon>Metazoa</taxon>
        <taxon>Ecdysozoa</taxon>
        <taxon>Arthropoda</taxon>
        <taxon>Hexapoda</taxon>
        <taxon>Insecta</taxon>
        <taxon>Pterygota</taxon>
        <taxon>Neoptera</taxon>
        <taxon>Endopterygota</taxon>
        <taxon>Coleoptera</taxon>
        <taxon>Polyphaga</taxon>
        <taxon>Elateriformia</taxon>
        <taxon>Elateroidea</taxon>
        <taxon>Lampyridae</taxon>
        <taxon>Luciolinae</taxon>
        <taxon>Aquatica</taxon>
    </lineage>
</organism>
<dbReference type="GO" id="GO:0005576">
    <property type="term" value="C:extracellular region"/>
    <property type="evidence" value="ECO:0007669"/>
    <property type="project" value="UniProtKB-SubCell"/>
</dbReference>
<evidence type="ECO:0000256" key="4">
    <source>
        <dbReference type="ARBA" id="ARBA00022525"/>
    </source>
</evidence>
<keyword evidence="3" id="KW-0217">Developmental protein</keyword>
<dbReference type="InterPro" id="IPR029034">
    <property type="entry name" value="Cystine-knot_cytokine"/>
</dbReference>
<evidence type="ECO:0000256" key="3">
    <source>
        <dbReference type="ARBA" id="ARBA00022473"/>
    </source>
</evidence>
<dbReference type="InterPro" id="IPR052876">
    <property type="entry name" value="Insect_Hormone_Regulators"/>
</dbReference>
<feature type="transmembrane region" description="Helical" evidence="7">
    <location>
        <begin position="6"/>
        <end position="23"/>
    </location>
</feature>
<evidence type="ECO:0000256" key="5">
    <source>
        <dbReference type="ARBA" id="ARBA00022729"/>
    </source>
</evidence>
<comment type="caution">
    <text evidence="8">The sequence shown here is derived from an EMBL/GenBank/DDBJ whole genome shotgun (WGS) entry which is preliminary data.</text>
</comment>
<evidence type="ECO:0000256" key="1">
    <source>
        <dbReference type="ARBA" id="ARBA00004613"/>
    </source>
</evidence>
<gene>
    <name evidence="8" type="ORF">RN001_004967</name>
</gene>
<dbReference type="SUPFAM" id="SSF57501">
    <property type="entry name" value="Cystine-knot cytokines"/>
    <property type="match status" value="1"/>
</dbReference>
<dbReference type="Pfam" id="PF05806">
    <property type="entry name" value="Noggin"/>
    <property type="match status" value="1"/>
</dbReference>
<dbReference type="GO" id="GO:0005102">
    <property type="term" value="F:signaling receptor binding"/>
    <property type="evidence" value="ECO:0007669"/>
    <property type="project" value="TreeGrafter"/>
</dbReference>
<keyword evidence="7" id="KW-0472">Membrane</keyword>
<comment type="similarity">
    <text evidence="2">Belongs to the noggin family.</text>
</comment>
<dbReference type="PANTHER" id="PTHR39940">
    <property type="entry name" value="PROTHORACICOTROPIC HORMONE, ISOFORM F"/>
    <property type="match status" value="1"/>
</dbReference>
<keyword evidence="7" id="KW-1133">Transmembrane helix</keyword>
<dbReference type="PANTHER" id="PTHR39940:SF4">
    <property type="entry name" value="PROTEIN TRUNK"/>
    <property type="match status" value="1"/>
</dbReference>
<evidence type="ECO:0000256" key="2">
    <source>
        <dbReference type="ARBA" id="ARBA00007480"/>
    </source>
</evidence>
<proteinExistence type="inferred from homology"/>
<keyword evidence="4" id="KW-0964">Secreted</keyword>
<evidence type="ECO:0000256" key="7">
    <source>
        <dbReference type="SAM" id="Phobius"/>
    </source>
</evidence>
<evidence type="ECO:0000313" key="8">
    <source>
        <dbReference type="EMBL" id="KAK4881648.1"/>
    </source>
</evidence>
<evidence type="ECO:0000313" key="9">
    <source>
        <dbReference type="Proteomes" id="UP001353858"/>
    </source>
</evidence>